<dbReference type="SUPFAM" id="SSF53474">
    <property type="entry name" value="alpha/beta-Hydrolases"/>
    <property type="match status" value="1"/>
</dbReference>
<organism evidence="13 14">
    <name type="scientific">Aurantiacibacter marinus</name>
    <dbReference type="NCBI Taxonomy" id="874156"/>
    <lineage>
        <taxon>Bacteria</taxon>
        <taxon>Pseudomonadati</taxon>
        <taxon>Pseudomonadota</taxon>
        <taxon>Alphaproteobacteria</taxon>
        <taxon>Sphingomonadales</taxon>
        <taxon>Erythrobacteraceae</taxon>
        <taxon>Aurantiacibacter</taxon>
    </lineage>
</organism>
<evidence type="ECO:0000256" key="3">
    <source>
        <dbReference type="ARBA" id="ARBA00022946"/>
    </source>
</evidence>
<comment type="function">
    <text evidence="9">Acts as an acyl-protein thioesterase that hydrolyzes fatty acids from acylated residues in proteins. Regulates the mitochondrial S-depalmitoylation of the nucleophilic active site residue of peroxiredoxin-5/PRDX5, a key antioxidant protein, therefore modulating mitochondrial antioxidant ability. Also catalyzes the deglucuronidation of mycophenolic acid acyl-glucuronide, an active metabolite of the immunosuppressant drug mycophenolate.</text>
</comment>
<dbReference type="EC" id="3.1.2.22" evidence="1"/>
<evidence type="ECO:0000256" key="8">
    <source>
        <dbReference type="ARBA" id="ARBA00042704"/>
    </source>
</evidence>
<dbReference type="STRING" id="874156.GCA_001021555_00538"/>
<dbReference type="RefSeq" id="WP_047092530.1">
    <property type="nucleotide sequence ID" value="NZ_LBHU01000001.1"/>
</dbReference>
<evidence type="ECO:0000256" key="2">
    <source>
        <dbReference type="ARBA" id="ARBA00022801"/>
    </source>
</evidence>
<dbReference type="PANTHER" id="PTHR16138:SF7">
    <property type="entry name" value="PALMITOYL-PROTEIN THIOESTERASE ABHD10, MITOCHONDRIAL"/>
    <property type="match status" value="1"/>
</dbReference>
<dbReference type="Pfam" id="PF12697">
    <property type="entry name" value="Abhydrolase_6"/>
    <property type="match status" value="1"/>
</dbReference>
<accession>A0A0H0XQN1</accession>
<comment type="catalytic activity">
    <reaction evidence="11">
        <text>mycophenolic acid O-acyl-beta-D-glucuronide + H2O = mycophenolate + D-glucuronate + H(+)</text>
        <dbReference type="Rhea" id="RHEA:34179"/>
        <dbReference type="ChEBI" id="CHEBI:15377"/>
        <dbReference type="ChEBI" id="CHEBI:15378"/>
        <dbReference type="ChEBI" id="CHEBI:58720"/>
        <dbReference type="ChEBI" id="CHEBI:62932"/>
        <dbReference type="ChEBI" id="CHEBI:66982"/>
        <dbReference type="EC" id="3.1.1.93"/>
    </reaction>
    <physiologicalReaction direction="left-to-right" evidence="11">
        <dbReference type="Rhea" id="RHEA:34180"/>
    </physiologicalReaction>
</comment>
<evidence type="ECO:0000259" key="12">
    <source>
        <dbReference type="Pfam" id="PF12697"/>
    </source>
</evidence>
<gene>
    <name evidence="13" type="ORF">AAV99_03695</name>
</gene>
<reference evidence="13 14" key="1">
    <citation type="submission" date="2015-04" db="EMBL/GenBank/DDBJ databases">
        <title>The draft genome sequence of Erythrobacter marinus HWDM-33.</title>
        <authorList>
            <person name="Zhuang L."/>
            <person name="Liu Y."/>
            <person name="Shao Z."/>
        </authorList>
    </citation>
    <scope>NUCLEOTIDE SEQUENCE [LARGE SCALE GENOMIC DNA]</scope>
    <source>
        <strain evidence="13 14">HWDM-33</strain>
    </source>
</reference>
<dbReference type="GO" id="GO:0008474">
    <property type="term" value="F:palmitoyl-(protein) hydrolase activity"/>
    <property type="evidence" value="ECO:0007669"/>
    <property type="project" value="UniProtKB-EC"/>
</dbReference>
<protein>
    <recommendedName>
        <fullName evidence="5">Palmitoyl-protein thioesterase ABHD10, mitochondrial</fullName>
        <ecNumber evidence="4">3.1.1.93</ecNumber>
        <ecNumber evidence="1">3.1.2.22</ecNumber>
    </recommendedName>
    <alternativeName>
        <fullName evidence="7">Acyl-protein thioesterase ABHD10</fullName>
    </alternativeName>
    <alternativeName>
        <fullName evidence="8">Alpha/beta hydrolase domain-containing protein 10</fullName>
    </alternativeName>
    <alternativeName>
        <fullName evidence="6">Mycophenolic acid acyl-glucuronide esterase, mitochondrial</fullName>
    </alternativeName>
</protein>
<comment type="caution">
    <text evidence="13">The sequence shown here is derived from an EMBL/GenBank/DDBJ whole genome shotgun (WGS) entry which is preliminary data.</text>
</comment>
<evidence type="ECO:0000256" key="6">
    <source>
        <dbReference type="ARBA" id="ARBA00041520"/>
    </source>
</evidence>
<name>A0A0H0XQN1_9SPHN</name>
<dbReference type="GO" id="GO:0102390">
    <property type="term" value="F:mycophenolic acid acyl-glucuronide esterase activity"/>
    <property type="evidence" value="ECO:0007669"/>
    <property type="project" value="UniProtKB-EC"/>
</dbReference>
<keyword evidence="2 13" id="KW-0378">Hydrolase</keyword>
<evidence type="ECO:0000313" key="14">
    <source>
        <dbReference type="Proteomes" id="UP000053455"/>
    </source>
</evidence>
<feature type="domain" description="AB hydrolase-1" evidence="12">
    <location>
        <begin position="27"/>
        <end position="227"/>
    </location>
</feature>
<evidence type="ECO:0000256" key="10">
    <source>
        <dbReference type="ARBA" id="ARBA00047409"/>
    </source>
</evidence>
<dbReference type="PANTHER" id="PTHR16138">
    <property type="entry name" value="MYCOPHENOLIC ACID ACYL-GLUCURONIDE ESTERASE, MITOCHONDRIAL"/>
    <property type="match status" value="1"/>
</dbReference>
<evidence type="ECO:0000313" key="13">
    <source>
        <dbReference type="EMBL" id="KLI64664.1"/>
    </source>
</evidence>
<comment type="catalytic activity">
    <reaction evidence="10">
        <text>S-hexadecanoyl-L-cysteinyl-[protein] + H2O = L-cysteinyl-[protein] + hexadecanoate + H(+)</text>
        <dbReference type="Rhea" id="RHEA:19233"/>
        <dbReference type="Rhea" id="RHEA-COMP:10131"/>
        <dbReference type="Rhea" id="RHEA-COMP:11032"/>
        <dbReference type="ChEBI" id="CHEBI:7896"/>
        <dbReference type="ChEBI" id="CHEBI:15377"/>
        <dbReference type="ChEBI" id="CHEBI:15378"/>
        <dbReference type="ChEBI" id="CHEBI:29950"/>
        <dbReference type="ChEBI" id="CHEBI:74151"/>
        <dbReference type="EC" id="3.1.2.22"/>
    </reaction>
    <physiologicalReaction direction="left-to-right" evidence="10">
        <dbReference type="Rhea" id="RHEA:19234"/>
    </physiologicalReaction>
</comment>
<dbReference type="OrthoDB" id="9813296at2"/>
<dbReference type="AlphaFoldDB" id="A0A0H0XQN1"/>
<dbReference type="InterPro" id="IPR052382">
    <property type="entry name" value="ABHD10_acyl-thioesterase"/>
</dbReference>
<dbReference type="EMBL" id="LBHU01000001">
    <property type="protein sequence ID" value="KLI64664.1"/>
    <property type="molecule type" value="Genomic_DNA"/>
</dbReference>
<dbReference type="EC" id="3.1.1.93" evidence="4"/>
<proteinExistence type="predicted"/>
<dbReference type="PATRIC" id="fig|874156.12.peg.773"/>
<evidence type="ECO:0000256" key="1">
    <source>
        <dbReference type="ARBA" id="ARBA00012423"/>
    </source>
</evidence>
<keyword evidence="14" id="KW-1185">Reference proteome</keyword>
<evidence type="ECO:0000256" key="4">
    <source>
        <dbReference type="ARBA" id="ARBA00039132"/>
    </source>
</evidence>
<sequence length="255" mass="27367">MSTIRKHPSPLGTPLAFRHTPGSGPAVVFLPGYMSDMEGGKATAVFNWCAAHGRECLLLDYSGCGQSGGDFADGSLSIWRDEVLALIAAQVSSDRVIIIGSSMGGWLMLLVGLALADRLAGLLGIAAAPDFSEWGFDESQKAQLRDGATIYEESGYGYDPMPTHAKFWRDAEQLKLLETPIPLGCRVRLVHGQEDRDVPPEISLRTAAALTSEDVQVTLIKGGDHRLSRESDIALLLGTMSALIESIKPVSDETK</sequence>
<dbReference type="GO" id="GO:0004553">
    <property type="term" value="F:hydrolase activity, hydrolyzing O-glycosyl compounds"/>
    <property type="evidence" value="ECO:0007669"/>
    <property type="project" value="TreeGrafter"/>
</dbReference>
<keyword evidence="3" id="KW-0809">Transit peptide</keyword>
<evidence type="ECO:0000256" key="5">
    <source>
        <dbReference type="ARBA" id="ARBA00039314"/>
    </source>
</evidence>
<evidence type="ECO:0000256" key="9">
    <source>
        <dbReference type="ARBA" id="ARBA00046047"/>
    </source>
</evidence>
<dbReference type="InterPro" id="IPR000073">
    <property type="entry name" value="AB_hydrolase_1"/>
</dbReference>
<evidence type="ECO:0000256" key="11">
    <source>
        <dbReference type="ARBA" id="ARBA00047972"/>
    </source>
</evidence>
<dbReference type="Gene3D" id="3.40.50.1820">
    <property type="entry name" value="alpha/beta hydrolase"/>
    <property type="match status" value="1"/>
</dbReference>
<dbReference type="InterPro" id="IPR029058">
    <property type="entry name" value="AB_hydrolase_fold"/>
</dbReference>
<evidence type="ECO:0000256" key="7">
    <source>
        <dbReference type="ARBA" id="ARBA00042645"/>
    </source>
</evidence>
<dbReference type="Proteomes" id="UP000053455">
    <property type="component" value="Unassembled WGS sequence"/>
</dbReference>